<dbReference type="AlphaFoldDB" id="A0AAU8JB09"/>
<dbReference type="RefSeq" id="WP_354635178.1">
    <property type="nucleotide sequence ID" value="NZ_CP159837.1"/>
</dbReference>
<protein>
    <submittedName>
        <fullName evidence="2">Uncharacterized protein</fullName>
    </submittedName>
</protein>
<feature type="transmembrane region" description="Helical" evidence="1">
    <location>
        <begin position="48"/>
        <end position="73"/>
    </location>
</feature>
<organism evidence="2">
    <name type="scientific">Planktothricoides raciborskii GIHE-MW2</name>
    <dbReference type="NCBI Taxonomy" id="2792601"/>
    <lineage>
        <taxon>Bacteria</taxon>
        <taxon>Bacillati</taxon>
        <taxon>Cyanobacteriota</taxon>
        <taxon>Cyanophyceae</taxon>
        <taxon>Oscillatoriophycideae</taxon>
        <taxon>Oscillatoriales</taxon>
        <taxon>Oscillatoriaceae</taxon>
        <taxon>Planktothricoides</taxon>
    </lineage>
</organism>
<accession>A0AAU8JB09</accession>
<feature type="transmembrane region" description="Helical" evidence="1">
    <location>
        <begin position="85"/>
        <end position="104"/>
    </location>
</feature>
<evidence type="ECO:0000256" key="1">
    <source>
        <dbReference type="SAM" id="Phobius"/>
    </source>
</evidence>
<dbReference type="EMBL" id="CP159837">
    <property type="protein sequence ID" value="XCM36366.1"/>
    <property type="molecule type" value="Genomic_DNA"/>
</dbReference>
<reference evidence="2" key="1">
    <citation type="submission" date="2024-07" db="EMBL/GenBank/DDBJ databases">
        <authorList>
            <person name="Kim Y.J."/>
            <person name="Jeong J.Y."/>
        </authorList>
    </citation>
    <scope>NUCLEOTIDE SEQUENCE</scope>
    <source>
        <strain evidence="2">GIHE-MW2</strain>
    </source>
</reference>
<feature type="transmembrane region" description="Helical" evidence="1">
    <location>
        <begin position="6"/>
        <end position="27"/>
    </location>
</feature>
<proteinExistence type="predicted"/>
<keyword evidence="1" id="KW-0812">Transmembrane</keyword>
<gene>
    <name evidence="2" type="ORF">ABWT76_005122</name>
</gene>
<sequence length="233" mass="26971">MLLLRLLFQTGLYIATTVVIVAISLYIKFVAELIGDEIVYKIPLLGDLLLSIEIIEILNVLVFAILGLGFGVATILLPRSFSNRVSYLLLLTLVPCIYSISVFFKYQIWVQSFSINENISYSQAQKMTNTFLRYKTQNESILGFYLYTANFPVIPAKEKEMVETDELMNNTYQRIAYVFAYANELLQKKYFTPTKIDSLFKWRGWILRVFYFLVSMFTAIVNFKTGLNTVRRS</sequence>
<evidence type="ECO:0000313" key="2">
    <source>
        <dbReference type="EMBL" id="XCM36366.1"/>
    </source>
</evidence>
<keyword evidence="1" id="KW-1133">Transmembrane helix</keyword>
<keyword evidence="1" id="KW-0472">Membrane</keyword>
<feature type="transmembrane region" description="Helical" evidence="1">
    <location>
        <begin position="205"/>
        <end position="223"/>
    </location>
</feature>
<name>A0AAU8JB09_9CYAN</name>